<gene>
    <name evidence="2" type="ORF">AVEN_90105_1</name>
</gene>
<evidence type="ECO:0000256" key="1">
    <source>
        <dbReference type="SAM" id="MobiDB-lite"/>
    </source>
</evidence>
<feature type="region of interest" description="Disordered" evidence="1">
    <location>
        <begin position="38"/>
        <end position="76"/>
    </location>
</feature>
<sequence>MAVGRLTSMARYLMYDKKMKHLRTLLDIVSTDEESLFDNEEEIDYDEESLFDDDEEYNSNLDSSTDSDTGIEVDLD</sequence>
<dbReference type="Proteomes" id="UP000499080">
    <property type="component" value="Unassembled WGS sequence"/>
</dbReference>
<name>A0A4Y2U4B1_ARAVE</name>
<comment type="caution">
    <text evidence="2">The sequence shown here is derived from an EMBL/GenBank/DDBJ whole genome shotgun (WGS) entry which is preliminary data.</text>
</comment>
<proteinExistence type="predicted"/>
<dbReference type="AlphaFoldDB" id="A0A4Y2U4B1"/>
<organism evidence="2 3">
    <name type="scientific">Araneus ventricosus</name>
    <name type="common">Orbweaver spider</name>
    <name type="synonym">Epeira ventricosa</name>
    <dbReference type="NCBI Taxonomy" id="182803"/>
    <lineage>
        <taxon>Eukaryota</taxon>
        <taxon>Metazoa</taxon>
        <taxon>Ecdysozoa</taxon>
        <taxon>Arthropoda</taxon>
        <taxon>Chelicerata</taxon>
        <taxon>Arachnida</taxon>
        <taxon>Araneae</taxon>
        <taxon>Araneomorphae</taxon>
        <taxon>Entelegynae</taxon>
        <taxon>Araneoidea</taxon>
        <taxon>Araneidae</taxon>
        <taxon>Araneus</taxon>
    </lineage>
</organism>
<dbReference type="EMBL" id="BGPR01033778">
    <property type="protein sequence ID" value="GBO07849.1"/>
    <property type="molecule type" value="Genomic_DNA"/>
</dbReference>
<keyword evidence="3" id="KW-1185">Reference proteome</keyword>
<evidence type="ECO:0000313" key="2">
    <source>
        <dbReference type="EMBL" id="GBO07849.1"/>
    </source>
</evidence>
<feature type="compositionally biased region" description="Acidic residues" evidence="1">
    <location>
        <begin position="38"/>
        <end position="57"/>
    </location>
</feature>
<evidence type="ECO:0000313" key="3">
    <source>
        <dbReference type="Proteomes" id="UP000499080"/>
    </source>
</evidence>
<protein>
    <submittedName>
        <fullName evidence="2">Uncharacterized protein</fullName>
    </submittedName>
</protein>
<reference evidence="2 3" key="1">
    <citation type="journal article" date="2019" name="Sci. Rep.">
        <title>Orb-weaving spider Araneus ventricosus genome elucidates the spidroin gene catalogue.</title>
        <authorList>
            <person name="Kono N."/>
            <person name="Nakamura H."/>
            <person name="Ohtoshi R."/>
            <person name="Moran D.A.P."/>
            <person name="Shinohara A."/>
            <person name="Yoshida Y."/>
            <person name="Fujiwara M."/>
            <person name="Mori M."/>
            <person name="Tomita M."/>
            <person name="Arakawa K."/>
        </authorList>
    </citation>
    <scope>NUCLEOTIDE SEQUENCE [LARGE SCALE GENOMIC DNA]</scope>
</reference>
<accession>A0A4Y2U4B1</accession>